<sequence length="275" mass="30150">MDEHTPAALASPSGDPAATPSGWRLLEAAFLREWVSLRRYPFNLVSGVLTLLIVFFLLFYGVRLIPGAFQLGQTLSGLVVGFVSWVAMLAAFQGFSEEITRGALEGTLEQQALSPWGLDRVLLAGAVAGNVSNLAVTGIVLLAVMAIARQPLYVPVLDVALMLVLLMVQGAAFGLVMGGLALLYKRVEASFQIWQFLFIGLLIIPWDGSPWVRLIPFTWTHYVLQHVMRHGARVSDMAADVVGAAVVSLVYFLIAWALFRRMDRAARRLARLAHY</sequence>
<evidence type="ECO:0000313" key="3">
    <source>
        <dbReference type="Proteomes" id="UP001332192"/>
    </source>
</evidence>
<feature type="transmembrane region" description="Helical" evidence="1">
    <location>
        <begin position="121"/>
        <end position="148"/>
    </location>
</feature>
<accession>A0ABZ1BV90</accession>
<evidence type="ECO:0000313" key="2">
    <source>
        <dbReference type="EMBL" id="WRP16568.1"/>
    </source>
</evidence>
<keyword evidence="1" id="KW-0472">Membrane</keyword>
<feature type="transmembrane region" description="Helical" evidence="1">
    <location>
        <begin position="237"/>
        <end position="259"/>
    </location>
</feature>
<gene>
    <name evidence="2" type="ORF">U7230_10750</name>
</gene>
<keyword evidence="1" id="KW-1133">Transmembrane helix</keyword>
<organism evidence="2 3">
    <name type="scientific">Carboxydichorda subterranea</name>
    <dbReference type="NCBI Taxonomy" id="3109565"/>
    <lineage>
        <taxon>Bacteria</taxon>
        <taxon>Bacillati</taxon>
        <taxon>Bacillota</taxon>
        <taxon>Limnochordia</taxon>
        <taxon>Limnochordales</taxon>
        <taxon>Geochordaceae</taxon>
        <taxon>Carboxydichorda</taxon>
    </lineage>
</organism>
<feature type="transmembrane region" description="Helical" evidence="1">
    <location>
        <begin position="40"/>
        <end position="62"/>
    </location>
</feature>
<proteinExistence type="predicted"/>
<dbReference type="Proteomes" id="UP001332192">
    <property type="component" value="Chromosome"/>
</dbReference>
<dbReference type="PANTHER" id="PTHR43229">
    <property type="entry name" value="NODULATION PROTEIN J"/>
    <property type="match status" value="1"/>
</dbReference>
<reference evidence="2 3" key="1">
    <citation type="journal article" date="2024" name="Front. Microbiol.">
        <title>Novel thermophilic genera Geochorda gen. nov. and Carboxydochorda gen. nov. from the deep terrestrial subsurface reveal the ecophysiological diversity in the class Limnochordia.</title>
        <authorList>
            <person name="Karnachuk O.V."/>
            <person name="Lukina A.P."/>
            <person name="Avakyan M.R."/>
            <person name="Kadnikov V.V."/>
            <person name="Begmatov S."/>
            <person name="Beletsky A.V."/>
            <person name="Vlasova K.G."/>
            <person name="Novikov A.A."/>
            <person name="Shcherbakova V.A."/>
            <person name="Mardanov A.V."/>
            <person name="Ravin N.V."/>
        </authorList>
    </citation>
    <scope>NUCLEOTIDE SEQUENCE [LARGE SCALE GENOMIC DNA]</scope>
    <source>
        <strain evidence="2 3">L945</strain>
    </source>
</reference>
<name>A0ABZ1BV90_9FIRM</name>
<dbReference type="InterPro" id="IPR051784">
    <property type="entry name" value="Nod_factor_ABC_transporter"/>
</dbReference>
<dbReference type="PANTHER" id="PTHR43229:SF6">
    <property type="entry name" value="ABC-TYPE MULTIDRUG TRANSPORT SYSTEM, PERMEASE COMPONENT"/>
    <property type="match status" value="1"/>
</dbReference>
<protein>
    <submittedName>
        <fullName evidence="2">ABC transporter permease</fullName>
    </submittedName>
</protein>
<keyword evidence="3" id="KW-1185">Reference proteome</keyword>
<feature type="transmembrane region" description="Helical" evidence="1">
    <location>
        <begin position="74"/>
        <end position="92"/>
    </location>
</feature>
<keyword evidence="1" id="KW-0812">Transmembrane</keyword>
<feature type="transmembrane region" description="Helical" evidence="1">
    <location>
        <begin position="196"/>
        <end position="217"/>
    </location>
</feature>
<dbReference type="EMBL" id="CP141615">
    <property type="protein sequence ID" value="WRP16568.1"/>
    <property type="molecule type" value="Genomic_DNA"/>
</dbReference>
<feature type="transmembrane region" description="Helical" evidence="1">
    <location>
        <begin position="160"/>
        <end position="184"/>
    </location>
</feature>
<dbReference type="RefSeq" id="WP_324715841.1">
    <property type="nucleotide sequence ID" value="NZ_CP141615.1"/>
</dbReference>
<evidence type="ECO:0000256" key="1">
    <source>
        <dbReference type="SAM" id="Phobius"/>
    </source>
</evidence>